<feature type="region of interest" description="Disordered" evidence="1">
    <location>
        <begin position="912"/>
        <end position="951"/>
    </location>
</feature>
<feature type="region of interest" description="Disordered" evidence="1">
    <location>
        <begin position="698"/>
        <end position="857"/>
    </location>
</feature>
<dbReference type="Proteomes" id="UP000292447">
    <property type="component" value="Chromosome I"/>
</dbReference>
<feature type="compositionally biased region" description="Polar residues" evidence="1">
    <location>
        <begin position="731"/>
        <end position="751"/>
    </location>
</feature>
<evidence type="ECO:0008006" key="4">
    <source>
        <dbReference type="Google" id="ProtNLM"/>
    </source>
</evidence>
<evidence type="ECO:0000313" key="3">
    <source>
        <dbReference type="Proteomes" id="UP000292447"/>
    </source>
</evidence>
<feature type="region of interest" description="Disordered" evidence="1">
    <location>
        <begin position="637"/>
        <end position="659"/>
    </location>
</feature>
<accession>A0A4P6XGN1</accession>
<dbReference type="STRING" id="2163413.A0A4P6XGN1"/>
<name>A0A4P6XGN1_9ASCO</name>
<keyword evidence="3" id="KW-1185">Reference proteome</keyword>
<sequence>MIATLLLFVAIAAAVRPSLERNSKISVSRYDHPHLVAIDPKQNPFLAFFPAPTTMVESEHCTLISVPRAIDSFVWEITGHYKAEWTGVHTFRMDSTQKATIQLGLFPVGVQGPENGFDEPTYDFTTLQRSYPLREGAFYPLKIVYIAGKKRVPVKVSTENGWQDINSQIKHVIYNYQKPGLTRIEPPVEEYSEPGFHYKAFLFPVHADPELAISTYERLDLAQEGKFDENFSELAFESIIAPNIVEVTGQIVVDEDGLYSLTVSGQVFAVVHVGPGAEQKEKYFFMDKDWQHLDTRVRNIAKFAFAAGLYYPYRIAVISDRKDTEWEVKAFNSAGTEVDLFGIWGSQVPEEPARSSRQNRAVNENGYPSPAEVSGEYFSCKSNFMSREREDGVQDISPIRKDPETDDAAHAMLFRINSEGKESTAFFTDTLALGAEGNSKSIQEEDYGHGESSHDFSSYHPEIDSDDISDSLTEYNNISYSPLTQIGPTMDELLSCDDTFSLEDLCTDDEMLAFEERSRRLDTGFYLRNQNLANLSRMKASFDESDSNTESATEVSSEVVDGKDDELSHEIQELSALQLTLAHNRLHISMALGDDADDVISVPNQAASSSVFSDILPENELSGDRSEEPPVVQYAGTESLPLSVNNSHLSSVTTEPEMTPSELLEIGGLNETNTSEPSHLQLATDAPKPHFDEISEIAQNEDDGTQIPSEGVSDRLNSLSVTSEDTESLGEMSSSYSRDGSNTPDSKQLSGLKNEHSPRKPRVQFSRIPSPTFKNEKYPQRGAILPEPKNVSSVTPSNERIKIDSADTSGGNEPQAPSPAPRKSLSFGQTFILGEKPAKNEEKPNALDRPDLSTRPQNYNRMVQAKKANVMSQQSSPPKPRWQYVGSGLRQGAIPKHNDLGTAEKQRFRSRYVNPNHNPSFSVGEAQKSHLSRGRNSAPKPEEGPKRDWHWKSGMQYQQIKPGDPKNVQLPPVMNTKPTPLPRKFVNTQKSVASGVMDRDRSMKKAPVVAKQQAFATPTQRDSHISAAKSLSRRSPVLSNDQDNLQTSSISLLSSESDRAISTYDGAGFKVQPSDVIGMRGLVVVLLAYMV</sequence>
<dbReference type="AlphaFoldDB" id="A0A4P6XGN1"/>
<evidence type="ECO:0000313" key="2">
    <source>
        <dbReference type="EMBL" id="QBM86350.1"/>
    </source>
</evidence>
<feature type="compositionally biased region" description="Basic and acidic residues" evidence="1">
    <location>
        <begin position="836"/>
        <end position="852"/>
    </location>
</feature>
<feature type="compositionally biased region" description="Basic and acidic residues" evidence="1">
    <location>
        <begin position="940"/>
        <end position="951"/>
    </location>
</feature>
<organism evidence="2 3">
    <name type="scientific">Metschnikowia aff. pulcherrima</name>
    <dbReference type="NCBI Taxonomy" id="2163413"/>
    <lineage>
        <taxon>Eukaryota</taxon>
        <taxon>Fungi</taxon>
        <taxon>Dikarya</taxon>
        <taxon>Ascomycota</taxon>
        <taxon>Saccharomycotina</taxon>
        <taxon>Pichiomycetes</taxon>
        <taxon>Metschnikowiaceae</taxon>
        <taxon>Metschnikowia</taxon>
    </lineage>
</organism>
<reference evidence="3" key="1">
    <citation type="submission" date="2019-03" db="EMBL/GenBank/DDBJ databases">
        <title>Snf2 controls pulcherriminic acid biosynthesis and connects pigmentation and antifungal activity of the yeast Metschnikowia pulcherrima.</title>
        <authorList>
            <person name="Gore-Lloyd D."/>
            <person name="Sumann I."/>
            <person name="Brachmann A.O."/>
            <person name="Schneeberger K."/>
            <person name="Ortiz-Merino R.A."/>
            <person name="Moreno-Beltran M."/>
            <person name="Schlaefli M."/>
            <person name="Kirner P."/>
            <person name="Santos Kron A."/>
            <person name="Wolfe K.H."/>
            <person name="Piel J."/>
            <person name="Ahrens C.H."/>
            <person name="Henk D."/>
            <person name="Freimoser F.M."/>
        </authorList>
    </citation>
    <scope>NUCLEOTIDE SEQUENCE [LARGE SCALE GENOMIC DNA]</scope>
    <source>
        <strain evidence="3">APC 1.2</strain>
    </source>
</reference>
<proteinExistence type="predicted"/>
<dbReference type="EMBL" id="CP034456">
    <property type="protein sequence ID" value="QBM86350.1"/>
    <property type="molecule type" value="Genomic_DNA"/>
</dbReference>
<feature type="compositionally biased region" description="Polar residues" evidence="1">
    <location>
        <begin position="640"/>
        <end position="656"/>
    </location>
</feature>
<gene>
    <name evidence="2" type="ORF">METSCH_A09870</name>
</gene>
<feature type="region of interest" description="Disordered" evidence="1">
    <location>
        <begin position="1016"/>
        <end position="1043"/>
    </location>
</feature>
<evidence type="ECO:0000256" key="1">
    <source>
        <dbReference type="SAM" id="MobiDB-lite"/>
    </source>
</evidence>
<protein>
    <recommendedName>
        <fullName evidence="4">GLEYA adhesin domain-containing protein</fullName>
    </recommendedName>
</protein>